<sequence>MSETFTPLEVAERIIGGIPVLAVICGLDAKAPYHWRRAAQGRAAGYIPINRAGQLWRYCEARKLPMRPEWLLVGATSDEVEAALAPPVAAE</sequence>
<evidence type="ECO:0000313" key="2">
    <source>
        <dbReference type="Proteomes" id="UP000030960"/>
    </source>
</evidence>
<organism evidence="1 2">
    <name type="scientific">Mameliella alba</name>
    <dbReference type="NCBI Taxonomy" id="561184"/>
    <lineage>
        <taxon>Bacteria</taxon>
        <taxon>Pseudomonadati</taxon>
        <taxon>Pseudomonadota</taxon>
        <taxon>Alphaproteobacteria</taxon>
        <taxon>Rhodobacterales</taxon>
        <taxon>Roseobacteraceae</taxon>
        <taxon>Mameliella</taxon>
    </lineage>
</organism>
<reference evidence="1 2" key="1">
    <citation type="submission" date="2014-10" db="EMBL/GenBank/DDBJ databases">
        <title>Genome sequence of Ponticoccus sp. strain UMTAT08 isolated from clonal culture of toxic dinoflagellate Alexandrium tamiyavanichii.</title>
        <authorList>
            <person name="Gan H.Y."/>
            <person name="Muhd D.-D."/>
            <person name="Mohd Noor M.E."/>
            <person name="Yeong Y.S."/>
            <person name="Usup G."/>
        </authorList>
    </citation>
    <scope>NUCLEOTIDE SEQUENCE [LARGE SCALE GENOMIC DNA]</scope>
    <source>
        <strain evidence="1 2">UMTAT08</strain>
    </source>
</reference>
<evidence type="ECO:0000313" key="1">
    <source>
        <dbReference type="EMBL" id="KHQ50306.1"/>
    </source>
</evidence>
<dbReference type="Proteomes" id="UP000030960">
    <property type="component" value="Unassembled WGS sequence"/>
</dbReference>
<dbReference type="EMBL" id="JSUQ01000028">
    <property type="protein sequence ID" value="KHQ50306.1"/>
    <property type="molecule type" value="Genomic_DNA"/>
</dbReference>
<dbReference type="OrthoDB" id="7872919at2"/>
<protein>
    <submittedName>
        <fullName evidence="1">Uncharacterized protein</fullName>
    </submittedName>
</protein>
<dbReference type="STRING" id="561184.SAMN05216376_111148"/>
<comment type="caution">
    <text evidence="1">The sequence shown here is derived from an EMBL/GenBank/DDBJ whole genome shotgun (WGS) entry which is preliminary data.</text>
</comment>
<dbReference type="RefSeq" id="WP_139022723.1">
    <property type="nucleotide sequence ID" value="NZ_JSUQ01000028.1"/>
</dbReference>
<keyword evidence="2" id="KW-1185">Reference proteome</keyword>
<dbReference type="AlphaFoldDB" id="A0A0B3S111"/>
<name>A0A0B3S111_9RHOB</name>
<accession>A0A0B3S111</accession>
<proteinExistence type="predicted"/>
<gene>
    <name evidence="1" type="ORF">OA50_05154</name>
</gene>